<evidence type="ECO:0000313" key="3">
    <source>
        <dbReference type="Proteomes" id="UP000177202"/>
    </source>
</evidence>
<comment type="caution">
    <text evidence="2">The sequence shown here is derived from an EMBL/GenBank/DDBJ whole genome shotgun (WGS) entry which is preliminary data.</text>
</comment>
<evidence type="ECO:0000259" key="1">
    <source>
        <dbReference type="PROSITE" id="PS51462"/>
    </source>
</evidence>
<dbReference type="PROSITE" id="PS51462">
    <property type="entry name" value="NUDIX"/>
    <property type="match status" value="1"/>
</dbReference>
<proteinExistence type="predicted"/>
<dbReference type="Pfam" id="PF00293">
    <property type="entry name" value="NUDIX"/>
    <property type="match status" value="1"/>
</dbReference>
<gene>
    <name evidence="2" type="ORF">A3H60_00360</name>
</gene>
<dbReference type="AlphaFoldDB" id="A0A1G2UM71"/>
<reference evidence="2 3" key="1">
    <citation type="journal article" date="2016" name="Nat. Commun.">
        <title>Thousands of microbial genomes shed light on interconnected biogeochemical processes in an aquifer system.</title>
        <authorList>
            <person name="Anantharaman K."/>
            <person name="Brown C.T."/>
            <person name="Hug L.A."/>
            <person name="Sharon I."/>
            <person name="Castelle C.J."/>
            <person name="Probst A.J."/>
            <person name="Thomas B.C."/>
            <person name="Singh A."/>
            <person name="Wilkins M.J."/>
            <person name="Karaoz U."/>
            <person name="Brodie E.L."/>
            <person name="Williams K.H."/>
            <person name="Hubbard S.S."/>
            <person name="Banfield J.F."/>
        </authorList>
    </citation>
    <scope>NUCLEOTIDE SEQUENCE [LARGE SCALE GENOMIC DNA]</scope>
</reference>
<protein>
    <recommendedName>
        <fullName evidence="1">Nudix hydrolase domain-containing protein</fullName>
    </recommendedName>
</protein>
<dbReference type="InterPro" id="IPR000086">
    <property type="entry name" value="NUDIX_hydrolase_dom"/>
</dbReference>
<accession>A0A1G2UM71</accession>
<dbReference type="Proteomes" id="UP000177202">
    <property type="component" value="Unassembled WGS sequence"/>
</dbReference>
<name>A0A1G2UM71_9BACT</name>
<evidence type="ECO:0000313" key="2">
    <source>
        <dbReference type="EMBL" id="OHB10465.1"/>
    </source>
</evidence>
<dbReference type="Gene3D" id="3.90.79.10">
    <property type="entry name" value="Nucleoside Triphosphate Pyrophosphohydrolase"/>
    <property type="match status" value="1"/>
</dbReference>
<sequence length="161" mass="18745">MEIKDKELHRVVATALLYKPELVYLVTKRALHKQVMPGKWTIPGGGLEVDDYINIPPSTKGAKHWYGILENTLRREIKEEVNLEIGKPEFFIDYTFIRPDGVPVLGLSYFAEYIRGEVKLDEDSTEFKWISIDEVSNYDFIDGVDEEIRMVDKILRKRQIV</sequence>
<feature type="domain" description="Nudix hydrolase" evidence="1">
    <location>
        <begin position="7"/>
        <end position="156"/>
    </location>
</feature>
<dbReference type="EMBL" id="MHWP01000014">
    <property type="protein sequence ID" value="OHB10465.1"/>
    <property type="molecule type" value="Genomic_DNA"/>
</dbReference>
<dbReference type="STRING" id="1802772.A3H60_00360"/>
<dbReference type="InterPro" id="IPR015797">
    <property type="entry name" value="NUDIX_hydrolase-like_dom_sf"/>
</dbReference>
<dbReference type="SUPFAM" id="SSF55811">
    <property type="entry name" value="Nudix"/>
    <property type="match status" value="1"/>
</dbReference>
<organism evidence="2 3">
    <name type="scientific">Candidatus Zambryskibacteria bacterium RIFCSPLOWO2_02_FULL_44_12b</name>
    <dbReference type="NCBI Taxonomy" id="1802772"/>
    <lineage>
        <taxon>Bacteria</taxon>
        <taxon>Candidatus Zambryskiibacteriota</taxon>
    </lineage>
</organism>